<dbReference type="Gene3D" id="3.40.630.30">
    <property type="match status" value="1"/>
</dbReference>
<dbReference type="EC" id="2.3.1.-" evidence="2"/>
<comment type="caution">
    <text evidence="2">The sequence shown here is derived from an EMBL/GenBank/DDBJ whole genome shotgun (WGS) entry which is preliminary data.</text>
</comment>
<name>A0ABU8XEY7_9BURK</name>
<feature type="domain" description="N-acetyltransferase" evidence="1">
    <location>
        <begin position="1"/>
        <end position="155"/>
    </location>
</feature>
<protein>
    <submittedName>
        <fullName evidence="2">GNAT family N-acetyltransferase</fullName>
        <ecNumber evidence="2">2.3.1.-</ecNumber>
    </submittedName>
</protein>
<dbReference type="InterPro" id="IPR016181">
    <property type="entry name" value="Acyl_CoA_acyltransferase"/>
</dbReference>
<dbReference type="Proteomes" id="UP001367030">
    <property type="component" value="Unassembled WGS sequence"/>
</dbReference>
<dbReference type="GO" id="GO:0016746">
    <property type="term" value="F:acyltransferase activity"/>
    <property type="evidence" value="ECO:0007669"/>
    <property type="project" value="UniProtKB-KW"/>
</dbReference>
<accession>A0ABU8XEY7</accession>
<dbReference type="SUPFAM" id="SSF55729">
    <property type="entry name" value="Acyl-CoA N-acyltransferases (Nat)"/>
    <property type="match status" value="1"/>
</dbReference>
<dbReference type="Pfam" id="PF13673">
    <property type="entry name" value="Acetyltransf_10"/>
    <property type="match status" value="1"/>
</dbReference>
<dbReference type="InterPro" id="IPR000182">
    <property type="entry name" value="GNAT_dom"/>
</dbReference>
<dbReference type="EMBL" id="JBBKZS010000016">
    <property type="protein sequence ID" value="MEJ8858422.1"/>
    <property type="molecule type" value="Genomic_DNA"/>
</dbReference>
<dbReference type="CDD" id="cd04301">
    <property type="entry name" value="NAT_SF"/>
    <property type="match status" value="1"/>
</dbReference>
<proteinExistence type="predicted"/>
<organism evidence="2 3">
    <name type="scientific">Variovorax robiniae</name>
    <dbReference type="NCBI Taxonomy" id="1836199"/>
    <lineage>
        <taxon>Bacteria</taxon>
        <taxon>Pseudomonadati</taxon>
        <taxon>Pseudomonadota</taxon>
        <taxon>Betaproteobacteria</taxon>
        <taxon>Burkholderiales</taxon>
        <taxon>Comamonadaceae</taxon>
        <taxon>Variovorax</taxon>
    </lineage>
</organism>
<dbReference type="RefSeq" id="WP_340338481.1">
    <property type="nucleotide sequence ID" value="NZ_JBBKZS010000016.1"/>
</dbReference>
<dbReference type="PROSITE" id="PS51186">
    <property type="entry name" value="GNAT"/>
    <property type="match status" value="1"/>
</dbReference>
<dbReference type="PANTHER" id="PTHR43451">
    <property type="entry name" value="ACETYLTRANSFERASE (GNAT) FAMILY PROTEIN"/>
    <property type="match status" value="1"/>
</dbReference>
<sequence length="160" mass="17776">MRIRDFRPGADEAALRAVFRASVHQMGTAWYTPAQLEAWAPQDYDLAEWAERLRSNRPFVAEFAGRIAGYADLQDTGLIDHFFVDGAFGGCGVGTALMAHLHQSAHARGIGELHANVSLSAEGFFIRFGFVVEQRQQVDVRGERLRNARMRKLLGTSPTT</sequence>
<dbReference type="InterPro" id="IPR052564">
    <property type="entry name" value="N-acetyltrans/Recomb-assoc"/>
</dbReference>
<reference evidence="2 3" key="1">
    <citation type="submission" date="2024-03" db="EMBL/GenBank/DDBJ databases">
        <title>Novel species of the genus Variovorax.</title>
        <authorList>
            <person name="Liu Q."/>
            <person name="Xin Y.-H."/>
        </authorList>
    </citation>
    <scope>NUCLEOTIDE SEQUENCE [LARGE SCALE GENOMIC DNA]</scope>
    <source>
        <strain evidence="2 3">KACC 18901</strain>
    </source>
</reference>
<evidence type="ECO:0000259" key="1">
    <source>
        <dbReference type="PROSITE" id="PS51186"/>
    </source>
</evidence>
<keyword evidence="2" id="KW-0808">Transferase</keyword>
<dbReference type="PANTHER" id="PTHR43451:SF1">
    <property type="entry name" value="ACETYLTRANSFERASE"/>
    <property type="match status" value="1"/>
</dbReference>
<evidence type="ECO:0000313" key="3">
    <source>
        <dbReference type="Proteomes" id="UP001367030"/>
    </source>
</evidence>
<gene>
    <name evidence="2" type="ORF">WKW79_27895</name>
</gene>
<evidence type="ECO:0000313" key="2">
    <source>
        <dbReference type="EMBL" id="MEJ8858422.1"/>
    </source>
</evidence>
<keyword evidence="3" id="KW-1185">Reference proteome</keyword>
<keyword evidence="2" id="KW-0012">Acyltransferase</keyword>